<dbReference type="InterPro" id="IPR036388">
    <property type="entry name" value="WH-like_DNA-bd_sf"/>
</dbReference>
<dbReference type="Proteomes" id="UP001431217">
    <property type="component" value="Unassembled WGS sequence"/>
</dbReference>
<dbReference type="PANTHER" id="PTHR33164">
    <property type="entry name" value="TRANSCRIPTIONAL REGULATOR, MARR FAMILY"/>
    <property type="match status" value="1"/>
</dbReference>
<dbReference type="Pfam" id="PF12802">
    <property type="entry name" value="MarR_2"/>
    <property type="match status" value="1"/>
</dbReference>
<keyword evidence="3" id="KW-1185">Reference proteome</keyword>
<feature type="domain" description="HTH marR-type" evidence="1">
    <location>
        <begin position="1"/>
        <end position="128"/>
    </location>
</feature>
<dbReference type="InterPro" id="IPR000835">
    <property type="entry name" value="HTH_MarR-typ"/>
</dbReference>
<dbReference type="Gene3D" id="1.10.10.10">
    <property type="entry name" value="Winged helix-like DNA-binding domain superfamily/Winged helix DNA-binding domain"/>
    <property type="match status" value="1"/>
</dbReference>
<evidence type="ECO:0000313" key="2">
    <source>
        <dbReference type="EMBL" id="MCL1634302.1"/>
    </source>
</evidence>
<dbReference type="EMBL" id="JAMBEP010000001">
    <property type="protein sequence ID" value="MCL1634302.1"/>
    <property type="molecule type" value="Genomic_DNA"/>
</dbReference>
<sequence>MRKLTRLMTQRYDRALAAAGLNINQYSLLRRAGIEPRAIGELAREMGMDRTTLTRDLKPLAAAGWVDIAAGEDARRRVIKVTAAGRRAIAKAKPLWREAQDEIEGLIGSAGTQRLHAQLDSALRRLQSGDAR</sequence>
<evidence type="ECO:0000313" key="3">
    <source>
        <dbReference type="Proteomes" id="UP001431217"/>
    </source>
</evidence>
<protein>
    <submittedName>
        <fullName evidence="2">MarR family winged helix-turn-helix transcriptional regulator</fullName>
    </submittedName>
</protein>
<dbReference type="PANTHER" id="PTHR33164:SF105">
    <property type="entry name" value="TRANSCRIPTIONAL REPRESSOR PROTEIN-RELATED"/>
    <property type="match status" value="1"/>
</dbReference>
<comment type="caution">
    <text evidence="2">The sequence shown here is derived from an EMBL/GenBank/DDBJ whole genome shotgun (WGS) entry which is preliminary data.</text>
</comment>
<dbReference type="SUPFAM" id="SSF46785">
    <property type="entry name" value="Winged helix' DNA-binding domain"/>
    <property type="match status" value="1"/>
</dbReference>
<dbReference type="RefSeq" id="WP_249472655.1">
    <property type="nucleotide sequence ID" value="NZ_JAMBEP010000001.1"/>
</dbReference>
<organism evidence="2 3">
    <name type="scientific">Luteimonas galliterrae</name>
    <dbReference type="NCBI Taxonomy" id="2940486"/>
    <lineage>
        <taxon>Bacteria</taxon>
        <taxon>Pseudomonadati</taxon>
        <taxon>Pseudomonadota</taxon>
        <taxon>Gammaproteobacteria</taxon>
        <taxon>Lysobacterales</taxon>
        <taxon>Lysobacteraceae</taxon>
        <taxon>Luteimonas</taxon>
    </lineage>
</organism>
<proteinExistence type="predicted"/>
<dbReference type="InterPro" id="IPR039422">
    <property type="entry name" value="MarR/SlyA-like"/>
</dbReference>
<dbReference type="PROSITE" id="PS50995">
    <property type="entry name" value="HTH_MARR_2"/>
    <property type="match status" value="1"/>
</dbReference>
<name>A0ABT0MHE6_9GAMM</name>
<dbReference type="InterPro" id="IPR036390">
    <property type="entry name" value="WH_DNA-bd_sf"/>
</dbReference>
<reference evidence="2 3" key="1">
    <citation type="submission" date="2022-05" db="EMBL/GenBank/DDBJ databases">
        <title>Luteimonas sp. SX5, whole genome shotgun sequencing project.</title>
        <authorList>
            <person name="Zhao G."/>
            <person name="Shen L."/>
        </authorList>
    </citation>
    <scope>NUCLEOTIDE SEQUENCE [LARGE SCALE GENOMIC DNA]</scope>
    <source>
        <strain evidence="2 3">SX5</strain>
    </source>
</reference>
<accession>A0ABT0MHE6</accession>
<dbReference type="SMART" id="SM00347">
    <property type="entry name" value="HTH_MARR"/>
    <property type="match status" value="1"/>
</dbReference>
<evidence type="ECO:0000259" key="1">
    <source>
        <dbReference type="PROSITE" id="PS50995"/>
    </source>
</evidence>
<gene>
    <name evidence="2" type="ORF">M2650_06600</name>
</gene>